<accession>A0A1R3GTG4</accession>
<dbReference type="InterPro" id="IPR032675">
    <property type="entry name" value="LRR_dom_sf"/>
</dbReference>
<organism evidence="3 4">
    <name type="scientific">Corchorus capsularis</name>
    <name type="common">Jute</name>
    <dbReference type="NCBI Taxonomy" id="210143"/>
    <lineage>
        <taxon>Eukaryota</taxon>
        <taxon>Viridiplantae</taxon>
        <taxon>Streptophyta</taxon>
        <taxon>Embryophyta</taxon>
        <taxon>Tracheophyta</taxon>
        <taxon>Spermatophyta</taxon>
        <taxon>Magnoliopsida</taxon>
        <taxon>eudicotyledons</taxon>
        <taxon>Gunneridae</taxon>
        <taxon>Pentapetalae</taxon>
        <taxon>rosids</taxon>
        <taxon>malvids</taxon>
        <taxon>Malvales</taxon>
        <taxon>Malvaceae</taxon>
        <taxon>Grewioideae</taxon>
        <taxon>Apeibeae</taxon>
        <taxon>Corchorus</taxon>
    </lineage>
</organism>
<dbReference type="InterPro" id="IPR036047">
    <property type="entry name" value="F-box-like_dom_sf"/>
</dbReference>
<dbReference type="STRING" id="210143.A0A1R3GTG4"/>
<comment type="caution">
    <text evidence="3">The sequence shown here is derived from an EMBL/GenBank/DDBJ whole genome shotgun (WGS) entry which is preliminary data.</text>
</comment>
<name>A0A1R3GTG4_COCAP</name>
<dbReference type="Pfam" id="PF00646">
    <property type="entry name" value="F-box"/>
    <property type="match status" value="1"/>
</dbReference>
<dbReference type="InterPro" id="IPR006566">
    <property type="entry name" value="FBD"/>
</dbReference>
<dbReference type="Gramene" id="OMO61290">
    <property type="protein sequence ID" value="OMO61290"/>
    <property type="gene ID" value="CCACVL1_23618"/>
</dbReference>
<dbReference type="Proteomes" id="UP000188268">
    <property type="component" value="Unassembled WGS sequence"/>
</dbReference>
<feature type="domain" description="FBD" evidence="2">
    <location>
        <begin position="346"/>
        <end position="422"/>
    </location>
</feature>
<dbReference type="Pfam" id="PF08387">
    <property type="entry name" value="FBD"/>
    <property type="match status" value="1"/>
</dbReference>
<dbReference type="AlphaFoldDB" id="A0A1R3GTG4"/>
<protein>
    <recommendedName>
        <fullName evidence="2">FBD domain-containing protein</fullName>
    </recommendedName>
</protein>
<dbReference type="EMBL" id="AWWV01013518">
    <property type="protein sequence ID" value="OMO61290.1"/>
    <property type="molecule type" value="Genomic_DNA"/>
</dbReference>
<evidence type="ECO:0000313" key="4">
    <source>
        <dbReference type="Proteomes" id="UP000188268"/>
    </source>
</evidence>
<dbReference type="Gene3D" id="1.20.1280.50">
    <property type="match status" value="1"/>
</dbReference>
<dbReference type="PANTHER" id="PTHR31900:SF30">
    <property type="entry name" value="SUPERFAMILY PROTEIN, PUTATIVE-RELATED"/>
    <property type="match status" value="1"/>
</dbReference>
<gene>
    <name evidence="3" type="ORF">CCACVL1_23618</name>
</gene>
<dbReference type="PANTHER" id="PTHR31900">
    <property type="entry name" value="F-BOX/RNI SUPERFAMILY PROTEIN-RELATED"/>
    <property type="match status" value="1"/>
</dbReference>
<proteinExistence type="predicted"/>
<sequence length="434" mass="49316">MDSDALPPSSKRPKVFEGQDGSQGKDAFSRLSDEILVHILSFCSTKEAVRTSILSKRWKCIWMSVGRFIVMIDRHVPGSCVHSFLSAITKHKARSLMLCLPKKGEFVLPDSLFISESLRTFFLSMHCTLNLPRFICFSSLESLSLGDVVFPDDETMQQLFSGFIVLKHLTFSDCDWKNIKEFTIGSSTLRSLIFAQMVFDKVNFFNCKIIISALKLETFKVYCYLMVELLPCNRLSLVEASIDINQLIVRQPKHNHRLLKLLCGLQNVKSLHLSDQVLESVSFFRLNSSRRNLPLFNNLTKLKTCYRYIGRAILPMLQQSPNLKSLILSKGVKAEYQDMIGNIIPGCFKSCLKSVLIFNMSGDAGELCFLKYLYENASVLERLGIACSASSKLFEDVKKQEEIHHQLQQLRGGSCSCKIEFHEHPSDLLKTFGF</sequence>
<dbReference type="CDD" id="cd22160">
    <property type="entry name" value="F-box_AtFBL13-like"/>
    <property type="match status" value="1"/>
</dbReference>
<dbReference type="OMA" id="WVNINIS"/>
<feature type="region of interest" description="Disordered" evidence="1">
    <location>
        <begin position="1"/>
        <end position="24"/>
    </location>
</feature>
<dbReference type="InterPro" id="IPR053781">
    <property type="entry name" value="F-box_AtFBL13-like"/>
</dbReference>
<reference evidence="3 4" key="1">
    <citation type="submission" date="2013-09" db="EMBL/GenBank/DDBJ databases">
        <title>Corchorus capsularis genome sequencing.</title>
        <authorList>
            <person name="Alam M."/>
            <person name="Haque M.S."/>
            <person name="Islam M.S."/>
            <person name="Emdad E.M."/>
            <person name="Islam M.M."/>
            <person name="Ahmed B."/>
            <person name="Halim A."/>
            <person name="Hossen Q.M.M."/>
            <person name="Hossain M.Z."/>
            <person name="Ahmed R."/>
            <person name="Khan M.M."/>
            <person name="Islam R."/>
            <person name="Rashid M.M."/>
            <person name="Khan S.A."/>
            <person name="Rahman M.S."/>
            <person name="Alam M."/>
        </authorList>
    </citation>
    <scope>NUCLEOTIDE SEQUENCE [LARGE SCALE GENOMIC DNA]</scope>
    <source>
        <strain evidence="4">cv. CVL-1</strain>
        <tissue evidence="3">Whole seedling</tissue>
    </source>
</reference>
<dbReference type="Gene3D" id="3.80.10.10">
    <property type="entry name" value="Ribonuclease Inhibitor"/>
    <property type="match status" value="1"/>
</dbReference>
<keyword evidence="4" id="KW-1185">Reference proteome</keyword>
<dbReference type="InterPro" id="IPR050232">
    <property type="entry name" value="FBL13/AtMIF1-like"/>
</dbReference>
<dbReference type="SMART" id="SM00579">
    <property type="entry name" value="FBD"/>
    <property type="match status" value="1"/>
</dbReference>
<evidence type="ECO:0000259" key="2">
    <source>
        <dbReference type="SMART" id="SM00579"/>
    </source>
</evidence>
<dbReference type="InterPro" id="IPR001810">
    <property type="entry name" value="F-box_dom"/>
</dbReference>
<dbReference type="OrthoDB" id="1298252at2759"/>
<dbReference type="SUPFAM" id="SSF52058">
    <property type="entry name" value="L domain-like"/>
    <property type="match status" value="1"/>
</dbReference>
<dbReference type="SUPFAM" id="SSF81383">
    <property type="entry name" value="F-box domain"/>
    <property type="match status" value="1"/>
</dbReference>
<evidence type="ECO:0000313" key="3">
    <source>
        <dbReference type="EMBL" id="OMO61290.1"/>
    </source>
</evidence>
<evidence type="ECO:0000256" key="1">
    <source>
        <dbReference type="SAM" id="MobiDB-lite"/>
    </source>
</evidence>